<dbReference type="AlphaFoldDB" id="A0A8H7RIB5"/>
<dbReference type="PANTHER" id="PTHR21681:SF0">
    <property type="entry name" value="EUKARYOTIC TRANSLATION INITIATION FACTOR 3 SUBUNIT J"/>
    <property type="match status" value="1"/>
</dbReference>
<dbReference type="Proteomes" id="UP000650833">
    <property type="component" value="Unassembled WGS sequence"/>
</dbReference>
<evidence type="ECO:0000256" key="2">
    <source>
        <dbReference type="ARBA" id="ARBA00022540"/>
    </source>
</evidence>
<name>A0A8H7RIB5_9FUNG</name>
<organism evidence="6 7">
    <name type="scientific">Mucor plumbeus</name>
    <dbReference type="NCBI Taxonomy" id="97098"/>
    <lineage>
        <taxon>Eukaryota</taxon>
        <taxon>Fungi</taxon>
        <taxon>Fungi incertae sedis</taxon>
        <taxon>Mucoromycota</taxon>
        <taxon>Mucoromycotina</taxon>
        <taxon>Mucoromycetes</taxon>
        <taxon>Mucorales</taxon>
        <taxon>Mucorineae</taxon>
        <taxon>Mucoraceae</taxon>
        <taxon>Mucor</taxon>
    </lineage>
</organism>
<feature type="region of interest" description="Disordered" evidence="5">
    <location>
        <begin position="95"/>
        <end position="138"/>
    </location>
</feature>
<feature type="compositionally biased region" description="Basic and acidic residues" evidence="5">
    <location>
        <begin position="196"/>
        <end position="206"/>
    </location>
</feature>
<dbReference type="OrthoDB" id="20381at2759"/>
<dbReference type="InterPro" id="IPR023194">
    <property type="entry name" value="eIF3-like_dom_sf"/>
</dbReference>
<keyword evidence="1" id="KW-0963">Cytoplasm</keyword>
<evidence type="ECO:0000313" key="6">
    <source>
        <dbReference type="EMBL" id="KAG2210163.1"/>
    </source>
</evidence>
<dbReference type="InterPro" id="IPR013906">
    <property type="entry name" value="eIF3j"/>
</dbReference>
<evidence type="ECO:0000256" key="5">
    <source>
        <dbReference type="SAM" id="MobiDB-lite"/>
    </source>
</evidence>
<evidence type="ECO:0000256" key="3">
    <source>
        <dbReference type="ARBA" id="ARBA00022917"/>
    </source>
</evidence>
<feature type="region of interest" description="Disordered" evidence="5">
    <location>
        <begin position="192"/>
        <end position="240"/>
    </location>
</feature>
<protein>
    <recommendedName>
        <fullName evidence="4">Eukaryotic translation initiation factor 3 30 kDa subunit</fullName>
    </recommendedName>
</protein>
<dbReference type="GO" id="GO:0005852">
    <property type="term" value="C:eukaryotic translation initiation factor 3 complex"/>
    <property type="evidence" value="ECO:0007669"/>
    <property type="project" value="InterPro"/>
</dbReference>
<gene>
    <name evidence="6" type="ORF">INT46_009701</name>
</gene>
<dbReference type="Pfam" id="PF08597">
    <property type="entry name" value="eIF3_subunit"/>
    <property type="match status" value="1"/>
</dbReference>
<sequence length="240" mass="27548">LIPYLEEEFDEEIVVNTKPKMSWDEEDSDDNNNVKESWDDSEEEVEEEKKVEKKAETVTAPPKKNLTLKQKIAEKEAALKEQKAKKIALANRFMDGETEEERFERAQKEAGIQKAEFQGEEDTPKKAPSKPVESIKPRYRSDFEEFQKLLTDLILEQKNNPLYGSFIDQFAKDIAEPAKDMDVRKAASSLTALANDKQRQQKEALKNSKKTKGKVQPAKAAVTAPTREYSTTYDDFDDFM</sequence>
<dbReference type="GO" id="GO:0003743">
    <property type="term" value="F:translation initiation factor activity"/>
    <property type="evidence" value="ECO:0007669"/>
    <property type="project" value="UniProtKB-KW"/>
</dbReference>
<feature type="compositionally biased region" description="Basic and acidic residues" evidence="5">
    <location>
        <begin position="47"/>
        <end position="56"/>
    </location>
</feature>
<dbReference type="Gene3D" id="1.10.246.60">
    <property type="entry name" value="Eukaryotic translation initiation factor 3 like domains"/>
    <property type="match status" value="1"/>
</dbReference>
<evidence type="ECO:0000313" key="7">
    <source>
        <dbReference type="Proteomes" id="UP000650833"/>
    </source>
</evidence>
<keyword evidence="3" id="KW-0648">Protein biosynthesis</keyword>
<evidence type="ECO:0000256" key="1">
    <source>
        <dbReference type="ARBA" id="ARBA00022490"/>
    </source>
</evidence>
<accession>A0A8H7RIB5</accession>
<reference evidence="6" key="1">
    <citation type="submission" date="2020-12" db="EMBL/GenBank/DDBJ databases">
        <title>Metabolic potential, ecology and presence of endohyphal bacteria is reflected in genomic diversity of Mucoromycotina.</title>
        <authorList>
            <person name="Muszewska A."/>
            <person name="Okrasinska A."/>
            <person name="Steczkiewicz K."/>
            <person name="Drgas O."/>
            <person name="Orlowska M."/>
            <person name="Perlinska-Lenart U."/>
            <person name="Aleksandrzak-Piekarczyk T."/>
            <person name="Szatraj K."/>
            <person name="Zielenkiewicz U."/>
            <person name="Pilsyk S."/>
            <person name="Malc E."/>
            <person name="Mieczkowski P."/>
            <person name="Kruszewska J.S."/>
            <person name="Biernat P."/>
            <person name="Pawlowska J."/>
        </authorList>
    </citation>
    <scope>NUCLEOTIDE SEQUENCE</scope>
    <source>
        <strain evidence="6">CBS 226.32</strain>
    </source>
</reference>
<evidence type="ECO:0000256" key="4">
    <source>
        <dbReference type="ARBA" id="ARBA00029904"/>
    </source>
</evidence>
<proteinExistence type="predicted"/>
<keyword evidence="7" id="KW-1185">Reference proteome</keyword>
<feature type="non-terminal residue" evidence="6">
    <location>
        <position position="240"/>
    </location>
</feature>
<comment type="caution">
    <text evidence="6">The sequence shown here is derived from an EMBL/GenBank/DDBJ whole genome shotgun (WGS) entry which is preliminary data.</text>
</comment>
<keyword evidence="2" id="KW-0396">Initiation factor</keyword>
<dbReference type="EMBL" id="JAEPRC010000084">
    <property type="protein sequence ID" value="KAG2210163.1"/>
    <property type="molecule type" value="Genomic_DNA"/>
</dbReference>
<feature type="region of interest" description="Disordered" evidence="5">
    <location>
        <begin position="16"/>
        <end position="65"/>
    </location>
</feature>
<dbReference type="PANTHER" id="PTHR21681">
    <property type="entry name" value="EUKARYOTIC TRANSLATION INITIATION FACTOR 3 SUBUNIT J"/>
    <property type="match status" value="1"/>
</dbReference>